<dbReference type="GO" id="GO:0016747">
    <property type="term" value="F:acyltransferase activity, transferring groups other than amino-acyl groups"/>
    <property type="evidence" value="ECO:0007669"/>
    <property type="project" value="InterPro"/>
</dbReference>
<reference evidence="2 3" key="1">
    <citation type="submission" date="2020-08" db="EMBL/GenBank/DDBJ databases">
        <title>Functional genomics of gut bacteria from endangered species of beetles.</title>
        <authorList>
            <person name="Carlos-Shanley C."/>
        </authorList>
    </citation>
    <scope>NUCLEOTIDE SEQUENCE [LARGE SCALE GENOMIC DNA]</scope>
    <source>
        <strain evidence="2 3">S00202</strain>
    </source>
</reference>
<dbReference type="EMBL" id="JACHLL010000008">
    <property type="protein sequence ID" value="MBB6343366.1"/>
    <property type="molecule type" value="Genomic_DNA"/>
</dbReference>
<sequence length="143" mass="16152">MTQKENYRFSLGRDDKAHEVVRSGLEAFNTTLIGENPYHDFALYARDGQDQVVGGMFGHSGAGWLYIDYLWLHDSQRGQGLGAHLLSLAEEEARQRGCVGVFLYTYSFQAPGFYQKQGYQPMGVLDDCPPGYQRIYLKKSLTA</sequence>
<keyword evidence="2" id="KW-0808">Transferase</keyword>
<dbReference type="Gene3D" id="3.40.630.30">
    <property type="match status" value="1"/>
</dbReference>
<dbReference type="InterPro" id="IPR000182">
    <property type="entry name" value="GNAT_dom"/>
</dbReference>
<dbReference type="PROSITE" id="PS51186">
    <property type="entry name" value="GNAT"/>
    <property type="match status" value="1"/>
</dbReference>
<keyword evidence="3" id="KW-1185">Reference proteome</keyword>
<feature type="domain" description="N-acetyltransferase" evidence="1">
    <location>
        <begin position="7"/>
        <end position="142"/>
    </location>
</feature>
<evidence type="ECO:0000313" key="2">
    <source>
        <dbReference type="EMBL" id="MBB6343366.1"/>
    </source>
</evidence>
<organism evidence="2 3">
    <name type="scientific">Pseudomonas fluvialis</name>
    <dbReference type="NCBI Taxonomy" id="1793966"/>
    <lineage>
        <taxon>Bacteria</taxon>
        <taxon>Pseudomonadati</taxon>
        <taxon>Pseudomonadota</taxon>
        <taxon>Gammaproteobacteria</taxon>
        <taxon>Pseudomonadales</taxon>
        <taxon>Pseudomonadaceae</taxon>
        <taxon>Pseudomonas</taxon>
    </lineage>
</organism>
<dbReference type="AlphaFoldDB" id="A0A7X0BWB9"/>
<proteinExistence type="predicted"/>
<comment type="caution">
    <text evidence="2">The sequence shown here is derived from an EMBL/GenBank/DDBJ whole genome shotgun (WGS) entry which is preliminary data.</text>
</comment>
<name>A0A7X0BWB9_9PSED</name>
<protein>
    <submittedName>
        <fullName evidence="2">GNAT superfamily N-acetyltransferase</fullName>
    </submittedName>
</protein>
<evidence type="ECO:0000259" key="1">
    <source>
        <dbReference type="PROSITE" id="PS51186"/>
    </source>
</evidence>
<dbReference type="SUPFAM" id="SSF55729">
    <property type="entry name" value="Acyl-CoA N-acyltransferases (Nat)"/>
    <property type="match status" value="1"/>
</dbReference>
<gene>
    <name evidence="2" type="ORF">HNP49_003568</name>
</gene>
<accession>A0A7X0BWB9</accession>
<dbReference type="Proteomes" id="UP000557193">
    <property type="component" value="Unassembled WGS sequence"/>
</dbReference>
<dbReference type="InterPro" id="IPR016181">
    <property type="entry name" value="Acyl_CoA_acyltransferase"/>
</dbReference>
<dbReference type="RefSeq" id="WP_184685539.1">
    <property type="nucleotide sequence ID" value="NZ_JACHLL010000008.1"/>
</dbReference>
<dbReference type="Pfam" id="PF00583">
    <property type="entry name" value="Acetyltransf_1"/>
    <property type="match status" value="1"/>
</dbReference>
<dbReference type="CDD" id="cd04301">
    <property type="entry name" value="NAT_SF"/>
    <property type="match status" value="1"/>
</dbReference>
<evidence type="ECO:0000313" key="3">
    <source>
        <dbReference type="Proteomes" id="UP000557193"/>
    </source>
</evidence>